<feature type="domain" description="HNH nuclease" evidence="2">
    <location>
        <begin position="351"/>
        <end position="403"/>
    </location>
</feature>
<name>A0A7Y9S090_9ACTN</name>
<evidence type="ECO:0000256" key="1">
    <source>
        <dbReference type="SAM" id="MobiDB-lite"/>
    </source>
</evidence>
<dbReference type="SMART" id="SM00507">
    <property type="entry name" value="HNHc"/>
    <property type="match status" value="1"/>
</dbReference>
<protein>
    <recommendedName>
        <fullName evidence="2">HNH nuclease domain-containing protein</fullName>
    </recommendedName>
</protein>
<dbReference type="CDD" id="cd00085">
    <property type="entry name" value="HNHc"/>
    <property type="match status" value="1"/>
</dbReference>
<reference evidence="3 4" key="1">
    <citation type="submission" date="2020-07" db="EMBL/GenBank/DDBJ databases">
        <title>Sequencing the genomes of 1000 actinobacteria strains.</title>
        <authorList>
            <person name="Klenk H.-P."/>
        </authorList>
    </citation>
    <scope>NUCLEOTIDE SEQUENCE [LARGE SCALE GENOMIC DNA]</scope>
    <source>
        <strain evidence="3 4">DSM 23819</strain>
    </source>
</reference>
<accession>A0A7Y9S090</accession>
<proteinExistence type="predicted"/>
<dbReference type="EMBL" id="JACCAA010000001">
    <property type="protein sequence ID" value="NYG59901.1"/>
    <property type="molecule type" value="Genomic_DNA"/>
</dbReference>
<dbReference type="RefSeq" id="WP_179502902.1">
    <property type="nucleotide sequence ID" value="NZ_JACCAA010000001.1"/>
</dbReference>
<evidence type="ECO:0000313" key="3">
    <source>
        <dbReference type="EMBL" id="NYG59901.1"/>
    </source>
</evidence>
<sequence length="526" mass="58065">MDLLDHPTCETADAVLADAAAQRRVADDAERRILVRATQWADAHPADPESVFPFPGPVTKQTDPDDLMPQVDWDAAAEFALAVGMAPNAGEALMRDGLELRHRCPLTWDRVVRGNLAAWRARRIAQATMGRPDEVAAHVDEHVAHVGHRVGILKLEKLIDEAMIVLFPEEREAERTAALDARQVRLLEQISANGVATIIIEADLKDALDFNDTITRLAGLLKDAGCEESLDVRRALAVGVLADPARALALLEGTEPPKPTRKRATLVVHISQDAVTATCTCADSRPTASRPSASQPADARPVVARLERGARPVSVAMIRDWLGREDTALTVLPVIDDREHQAVDRYEIPDRIRQQVARFTITCSFPFCERPATACDCDHNVPFGKGGRTCTCNLAATCRRHHRLKTFGGWSYTIIDAGAHLWRSPGGRHYFRDALGTVDVTLPGEVEDHTGCFHDENSTERDRPPPRPGRWREREAQVTYARGTPCFAPDDWEPDPNDLIDETELLEASTGRHRQVQPDPDAPPPF</sequence>
<dbReference type="Gene3D" id="1.10.30.50">
    <property type="match status" value="1"/>
</dbReference>
<evidence type="ECO:0000259" key="2">
    <source>
        <dbReference type="SMART" id="SM00507"/>
    </source>
</evidence>
<evidence type="ECO:0000313" key="4">
    <source>
        <dbReference type="Proteomes" id="UP000540656"/>
    </source>
</evidence>
<dbReference type="AlphaFoldDB" id="A0A7Y9S090"/>
<organism evidence="3 4">
    <name type="scientific">Nocardioides daedukensis</name>
    <dbReference type="NCBI Taxonomy" id="634462"/>
    <lineage>
        <taxon>Bacteria</taxon>
        <taxon>Bacillati</taxon>
        <taxon>Actinomycetota</taxon>
        <taxon>Actinomycetes</taxon>
        <taxon>Propionibacteriales</taxon>
        <taxon>Nocardioidaceae</taxon>
        <taxon>Nocardioides</taxon>
    </lineage>
</organism>
<feature type="compositionally biased region" description="Acidic residues" evidence="1">
    <location>
        <begin position="490"/>
        <end position="505"/>
    </location>
</feature>
<dbReference type="Proteomes" id="UP000540656">
    <property type="component" value="Unassembled WGS sequence"/>
</dbReference>
<gene>
    <name evidence="3" type="ORF">BJ980_002824</name>
</gene>
<feature type="region of interest" description="Disordered" evidence="1">
    <location>
        <begin position="449"/>
        <end position="526"/>
    </location>
</feature>
<feature type="compositionally biased region" description="Basic and acidic residues" evidence="1">
    <location>
        <begin position="449"/>
        <end position="476"/>
    </location>
</feature>
<dbReference type="InterPro" id="IPR003615">
    <property type="entry name" value="HNH_nuc"/>
</dbReference>
<comment type="caution">
    <text evidence="3">The sequence shown here is derived from an EMBL/GenBank/DDBJ whole genome shotgun (WGS) entry which is preliminary data.</text>
</comment>
<keyword evidence="4" id="KW-1185">Reference proteome</keyword>